<dbReference type="EMBL" id="MH360407">
    <property type="protein sequence ID" value="AXL95456.1"/>
    <property type="molecule type" value="mRNA"/>
</dbReference>
<protein>
    <submittedName>
        <fullName evidence="2">Conotoxin-like unassigned superfamily 08</fullName>
    </submittedName>
</protein>
<sequence length="112" mass="12129">MMLFMFAAIIFTMASTTVIEDMCENGGQSVCAWKGMGEMCICPDPYSCVQSDAYKAEVTLVNRTETFYTCQQISDFSLCAASDPAMQGQLQQLNCRCSNGIYVLGVGAIVCG</sequence>
<keyword evidence="1" id="KW-0732">Signal</keyword>
<organism evidence="2">
    <name type="scientific">Conus ermineus</name>
    <name type="common">Agate cone</name>
    <name type="synonym">Chelyconus ermineus</name>
    <dbReference type="NCBI Taxonomy" id="55423"/>
    <lineage>
        <taxon>Eukaryota</taxon>
        <taxon>Metazoa</taxon>
        <taxon>Spiralia</taxon>
        <taxon>Lophotrochozoa</taxon>
        <taxon>Mollusca</taxon>
        <taxon>Gastropoda</taxon>
        <taxon>Caenogastropoda</taxon>
        <taxon>Neogastropoda</taxon>
        <taxon>Conoidea</taxon>
        <taxon>Conidae</taxon>
        <taxon>Conus</taxon>
        <taxon>Chelyconus</taxon>
    </lineage>
</organism>
<reference evidence="2" key="1">
    <citation type="journal article" date="2018" name="Genome Biol. Evol.">
        <title>Conotoxin diversity in Chelyconus ermineus (Born, 1778) and the convergent origin of piscivory in the Atlantic and Indo-Pacific cones.</title>
        <authorList>
            <person name="Abalde S."/>
            <person name="Tenorio M.J."/>
            <person name="Afonso C.M."/>
            <person name="Zardoya R."/>
        </authorList>
    </citation>
    <scope>NUCLEOTIDE SEQUENCE</scope>
    <source>
        <strain evidence="2">Cerm_119</strain>
    </source>
</reference>
<dbReference type="AlphaFoldDB" id="A0A346CIQ7"/>
<feature type="signal peptide" evidence="1">
    <location>
        <begin position="1"/>
        <end position="16"/>
    </location>
</feature>
<proteinExistence type="evidence at transcript level"/>
<name>A0A346CIQ7_CONER</name>
<accession>A0A346CIQ7</accession>
<evidence type="ECO:0000256" key="1">
    <source>
        <dbReference type="SAM" id="SignalP"/>
    </source>
</evidence>
<evidence type="ECO:0000313" key="2">
    <source>
        <dbReference type="EMBL" id="AXL95456.1"/>
    </source>
</evidence>
<feature type="chain" id="PRO_5016930304" evidence="1">
    <location>
        <begin position="17"/>
        <end position="112"/>
    </location>
</feature>